<evidence type="ECO:0000256" key="1">
    <source>
        <dbReference type="PROSITE-ProRule" id="PRU00339"/>
    </source>
</evidence>
<name>A0ABS9KZF5_9BACT</name>
<dbReference type="PROSITE" id="PS51257">
    <property type="entry name" value="PROKAR_LIPOPROTEIN"/>
    <property type="match status" value="1"/>
</dbReference>
<reference evidence="2" key="1">
    <citation type="submission" date="2022-01" db="EMBL/GenBank/DDBJ databases">
        <authorList>
            <person name="Jo J.-H."/>
            <person name="Im W.-T."/>
        </authorList>
    </citation>
    <scope>NUCLEOTIDE SEQUENCE</scope>
    <source>
        <strain evidence="2">NA20</strain>
    </source>
</reference>
<dbReference type="Pfam" id="PF13181">
    <property type="entry name" value="TPR_8"/>
    <property type="match status" value="1"/>
</dbReference>
<dbReference type="Proteomes" id="UP001165367">
    <property type="component" value="Unassembled WGS sequence"/>
</dbReference>
<protein>
    <submittedName>
        <fullName evidence="2">Tetratricopeptide repeat protein</fullName>
    </submittedName>
</protein>
<gene>
    <name evidence="2" type="ORF">LZZ85_25520</name>
</gene>
<comment type="caution">
    <text evidence="2">The sequence shown here is derived from an EMBL/GenBank/DDBJ whole genome shotgun (WGS) entry which is preliminary data.</text>
</comment>
<evidence type="ECO:0000313" key="2">
    <source>
        <dbReference type="EMBL" id="MCG2617686.1"/>
    </source>
</evidence>
<keyword evidence="1" id="KW-0802">TPR repeat</keyword>
<proteinExistence type="predicted"/>
<dbReference type="PANTHER" id="PTHR12558:SF13">
    <property type="entry name" value="CELL DIVISION CYCLE PROTEIN 27 HOMOLOG"/>
    <property type="match status" value="1"/>
</dbReference>
<dbReference type="PANTHER" id="PTHR12558">
    <property type="entry name" value="CELL DIVISION CYCLE 16,23,27"/>
    <property type="match status" value="1"/>
</dbReference>
<dbReference type="SMART" id="SM00028">
    <property type="entry name" value="TPR"/>
    <property type="match status" value="6"/>
</dbReference>
<dbReference type="SUPFAM" id="SSF48452">
    <property type="entry name" value="TPR-like"/>
    <property type="match status" value="1"/>
</dbReference>
<dbReference type="Pfam" id="PF13432">
    <property type="entry name" value="TPR_16"/>
    <property type="match status" value="1"/>
</dbReference>
<evidence type="ECO:0000313" key="3">
    <source>
        <dbReference type="Proteomes" id="UP001165367"/>
    </source>
</evidence>
<organism evidence="2 3">
    <name type="scientific">Terrimonas ginsenosidimutans</name>
    <dbReference type="NCBI Taxonomy" id="2908004"/>
    <lineage>
        <taxon>Bacteria</taxon>
        <taxon>Pseudomonadati</taxon>
        <taxon>Bacteroidota</taxon>
        <taxon>Chitinophagia</taxon>
        <taxon>Chitinophagales</taxon>
        <taxon>Chitinophagaceae</taxon>
        <taxon>Terrimonas</taxon>
    </lineage>
</organism>
<feature type="repeat" description="TPR" evidence="1">
    <location>
        <begin position="252"/>
        <end position="285"/>
    </location>
</feature>
<accession>A0ABS9KZF5</accession>
<keyword evidence="3" id="KW-1185">Reference proteome</keyword>
<dbReference type="PROSITE" id="PS50005">
    <property type="entry name" value="TPR"/>
    <property type="match status" value="1"/>
</dbReference>
<dbReference type="RefSeq" id="WP_237876498.1">
    <property type="nucleotide sequence ID" value="NZ_JAKLTR010000024.1"/>
</dbReference>
<dbReference type="EMBL" id="JAKLTR010000024">
    <property type="protein sequence ID" value="MCG2617686.1"/>
    <property type="molecule type" value="Genomic_DNA"/>
</dbReference>
<dbReference type="InterPro" id="IPR011990">
    <property type="entry name" value="TPR-like_helical_dom_sf"/>
</dbReference>
<dbReference type="Pfam" id="PF14559">
    <property type="entry name" value="TPR_19"/>
    <property type="match status" value="1"/>
</dbReference>
<sequence>MKVSILLLFSTILLVSCGGNKNEAAYAELLAQPPYAAITDSIGREPDRDDLYFRRAVLLNRNNLPEPALADFRKAWSINAEEPYAIGVGNILLEKRPDSATAFLQQAIRDLPQSIFLRILLARSYDAQKETDKAILVCEEILHTDPNQLNTLALKAELLEKKNDAPGTIAALEKVHQLVPSNIQLANKLMYQYAETKNPKALTLADTMLLRDSMKVSADPLYVKGLYYVNTGDNANALRFFDQTIQRSHRYLNAYIEKGKIFFNQKKIPEALKTFQLAITVDAAFADAWYWIGRCQELQGQKADAKLSYEKAFSLDKTFVEAKEAMEKVR</sequence>
<dbReference type="Gene3D" id="1.25.40.10">
    <property type="entry name" value="Tetratricopeptide repeat domain"/>
    <property type="match status" value="2"/>
</dbReference>
<dbReference type="InterPro" id="IPR019734">
    <property type="entry name" value="TPR_rpt"/>
</dbReference>